<dbReference type="Proteomes" id="UP000738359">
    <property type="component" value="Unassembled WGS sequence"/>
</dbReference>
<organism evidence="2 3">
    <name type="scientific">Mortierella alpina</name>
    <name type="common">Oleaginous fungus</name>
    <name type="synonym">Mortierella renispora</name>
    <dbReference type="NCBI Taxonomy" id="64518"/>
    <lineage>
        <taxon>Eukaryota</taxon>
        <taxon>Fungi</taxon>
        <taxon>Fungi incertae sedis</taxon>
        <taxon>Mucoromycota</taxon>
        <taxon>Mortierellomycotina</taxon>
        <taxon>Mortierellomycetes</taxon>
        <taxon>Mortierellales</taxon>
        <taxon>Mortierellaceae</taxon>
        <taxon>Mortierella</taxon>
    </lineage>
</organism>
<gene>
    <name evidence="2" type="ORF">BGZ70_007197</name>
</gene>
<accession>A0A9P6J9S4</accession>
<evidence type="ECO:0000256" key="1">
    <source>
        <dbReference type="SAM" id="Phobius"/>
    </source>
</evidence>
<dbReference type="OrthoDB" id="2384898at2759"/>
<name>A0A9P6J9S4_MORAP</name>
<sequence>MTSAAASSWRSTFSNVPPLTKSVSTAMTVMTALGFVLRFRDMALASHHTDDSASPDPDASYAGAEASLIPLLAMVPVSAPYHFWTFATAAFFERSILQASL</sequence>
<reference evidence="2" key="1">
    <citation type="journal article" date="2020" name="Fungal Divers.">
        <title>Resolving the Mortierellaceae phylogeny through synthesis of multi-gene phylogenetics and phylogenomics.</title>
        <authorList>
            <person name="Vandepol N."/>
            <person name="Liber J."/>
            <person name="Desiro A."/>
            <person name="Na H."/>
            <person name="Kennedy M."/>
            <person name="Barry K."/>
            <person name="Grigoriev I.V."/>
            <person name="Miller A.N."/>
            <person name="O'Donnell K."/>
            <person name="Stajich J.E."/>
            <person name="Bonito G."/>
        </authorList>
    </citation>
    <scope>NUCLEOTIDE SEQUENCE</scope>
    <source>
        <strain evidence="2">CK1249</strain>
    </source>
</reference>
<feature type="transmembrane region" description="Helical" evidence="1">
    <location>
        <begin position="19"/>
        <end position="37"/>
    </location>
</feature>
<keyword evidence="1" id="KW-0812">Transmembrane</keyword>
<comment type="caution">
    <text evidence="2">The sequence shown here is derived from an EMBL/GenBank/DDBJ whole genome shotgun (WGS) entry which is preliminary data.</text>
</comment>
<proteinExistence type="predicted"/>
<keyword evidence="1" id="KW-1133">Transmembrane helix</keyword>
<dbReference type="EMBL" id="JAAAHY010000439">
    <property type="protein sequence ID" value="KAF9963766.1"/>
    <property type="molecule type" value="Genomic_DNA"/>
</dbReference>
<evidence type="ECO:0000313" key="3">
    <source>
        <dbReference type="Proteomes" id="UP000738359"/>
    </source>
</evidence>
<evidence type="ECO:0000313" key="2">
    <source>
        <dbReference type="EMBL" id="KAF9963766.1"/>
    </source>
</evidence>
<protein>
    <submittedName>
        <fullName evidence="2">Uncharacterized protein</fullName>
    </submittedName>
</protein>
<keyword evidence="3" id="KW-1185">Reference proteome</keyword>
<keyword evidence="1" id="KW-0472">Membrane</keyword>
<dbReference type="AlphaFoldDB" id="A0A9P6J9S4"/>